<dbReference type="RefSeq" id="WP_188527494.1">
    <property type="nucleotide sequence ID" value="NZ_BMGI01000003.1"/>
</dbReference>
<dbReference type="Gene3D" id="2.130.10.10">
    <property type="entry name" value="YVTN repeat-like/Quinoprotein amine dehydrogenase"/>
    <property type="match status" value="1"/>
</dbReference>
<proteinExistence type="predicted"/>
<comment type="caution">
    <text evidence="1">The sequence shown here is derived from an EMBL/GenBank/DDBJ whole genome shotgun (WGS) entry which is preliminary data.</text>
</comment>
<organism evidence="1 2">
    <name type="scientific">Sinisalibacter lacisalsi</name>
    <dbReference type="NCBI Taxonomy" id="1526570"/>
    <lineage>
        <taxon>Bacteria</taxon>
        <taxon>Pseudomonadati</taxon>
        <taxon>Pseudomonadota</taxon>
        <taxon>Alphaproteobacteria</taxon>
        <taxon>Rhodobacterales</taxon>
        <taxon>Roseobacteraceae</taxon>
        <taxon>Sinisalibacter</taxon>
    </lineage>
</organism>
<protein>
    <recommendedName>
        <fullName evidence="3">Sulfotransferase domain-containing protein</fullName>
    </recommendedName>
</protein>
<reference evidence="2" key="1">
    <citation type="journal article" date="2019" name="Int. J. Syst. Evol. Microbiol.">
        <title>The Global Catalogue of Microorganisms (GCM) 10K type strain sequencing project: providing services to taxonomists for standard genome sequencing and annotation.</title>
        <authorList>
            <consortium name="The Broad Institute Genomics Platform"/>
            <consortium name="The Broad Institute Genome Sequencing Center for Infectious Disease"/>
            <person name="Wu L."/>
            <person name="Ma J."/>
        </authorList>
    </citation>
    <scope>NUCLEOTIDE SEQUENCE [LARGE SCALE GENOMIC DNA]</scope>
    <source>
        <strain evidence="2">CGMCC 1.12922</strain>
    </source>
</reference>
<dbReference type="InterPro" id="IPR027417">
    <property type="entry name" value="P-loop_NTPase"/>
</dbReference>
<evidence type="ECO:0008006" key="3">
    <source>
        <dbReference type="Google" id="ProtNLM"/>
    </source>
</evidence>
<evidence type="ECO:0000313" key="1">
    <source>
        <dbReference type="EMBL" id="GGD35989.1"/>
    </source>
</evidence>
<sequence>MVRPLFLTLFMARSGSKFLRSLLNQHPDAHDFGEFFHDREKRFPTDAALFEGLGEVLLSPCPVRGIQFRYPRHFTEIPEFVQILDRHPASVRVLLLKRRNTLKGAISQQNAEALKRVTGKTHLFRASDLQKVEKLRLDIPRALKECRDRERLDNQYRAWASARFEALDVYYEDLLRDRESVVKGICSFLGLNPFKPGSLRESELVKVTSDDLSEAIENYDDLARALNAEGLDHFLLADEALAESLAGSVPALPVSPAAQVHRASDRFEYRATARSGMQVELVAEILPVRAHTMFLEDVFHPGTARRIISIQDDVIHESADDGQSWARHPVARPARKWFTTRAGWHLLQDRSGTIDLYDETWTLLERIETGAHAWHGSWSVDQAGETGTIIWAEYPYCAEAVKVWRSVDGGRSWSFCFVAEGHETDPKQGDIRHFHVVQACSSAPGRWYLSSGDHLSQCRFWISQDDGRTWQEVPLRSVTGPGARDLPEALLPLVHRFTALIQTDDRLVRATDETFQQRGARVCVMDKGDPGNVRVFEGTCGANEIRNLIRIDARHALAVSEAKLDREAATISLIDLEAERVEVTIPIPNLRGTKRNFMNGISSRRADRTGLFFARSDNIVLYPAPMTTRWRINLETP</sequence>
<dbReference type="SUPFAM" id="SSF110296">
    <property type="entry name" value="Oligoxyloglucan reducing end-specific cellobiohydrolase"/>
    <property type="match status" value="1"/>
</dbReference>
<name>A0ABQ1QQA4_9RHOB</name>
<dbReference type="Gene3D" id="3.40.50.300">
    <property type="entry name" value="P-loop containing nucleotide triphosphate hydrolases"/>
    <property type="match status" value="1"/>
</dbReference>
<accession>A0ABQ1QQA4</accession>
<evidence type="ECO:0000313" key="2">
    <source>
        <dbReference type="Proteomes" id="UP000617355"/>
    </source>
</evidence>
<dbReference type="InterPro" id="IPR015943">
    <property type="entry name" value="WD40/YVTN_repeat-like_dom_sf"/>
</dbReference>
<dbReference type="EMBL" id="BMGI01000003">
    <property type="protein sequence ID" value="GGD35989.1"/>
    <property type="molecule type" value="Genomic_DNA"/>
</dbReference>
<dbReference type="PANTHER" id="PTHR32175:SF26">
    <property type="entry name" value="PROTEIN, PUTATIVE, EXPRESSED-RELATED"/>
    <property type="match status" value="1"/>
</dbReference>
<dbReference type="PANTHER" id="PTHR32175">
    <property type="entry name" value="PROTEIN, PUTATIVE, EXPRESSED-RELATED"/>
    <property type="match status" value="1"/>
</dbReference>
<gene>
    <name evidence="1" type="ORF">GCM10011358_19740</name>
</gene>
<dbReference type="Proteomes" id="UP000617355">
    <property type="component" value="Unassembled WGS sequence"/>
</dbReference>
<dbReference type="InterPro" id="IPR052796">
    <property type="entry name" value="Nod_factor_sulfotransferase"/>
</dbReference>
<keyword evidence="2" id="KW-1185">Reference proteome</keyword>
<dbReference type="SUPFAM" id="SSF52540">
    <property type="entry name" value="P-loop containing nucleoside triphosphate hydrolases"/>
    <property type="match status" value="1"/>
</dbReference>